<gene>
    <name evidence="2" type="ORF">H0H81_002248</name>
</gene>
<sequence length="228" mass="25394">MSHMRKRHKASDKVQPILPAISLLLVLTHLAKPPFNMGFVMFSSKPQFVQLDLEKPLYETVHDMGRAHWGTTTDLHTAAAAACSEEQSAAGGYDQAALRVLGYTVRHVYQGQHSGLANHNAIEQAYKEAGYGVPQIVYWDLAKFGTVKVQPQREGVALMKGFFPAMLKVFMGKAETEEEWEEVIGEDREVKTVKVSKEFSPVSVMEKAIMKKSFDGLVVVDYIGVSQH</sequence>
<comment type="caution">
    <text evidence="2">The sequence shown here is derived from an EMBL/GenBank/DDBJ whole genome shotgun (WGS) entry which is preliminary data.</text>
</comment>
<dbReference type="InterPro" id="IPR056690">
    <property type="entry name" value="DUF7788"/>
</dbReference>
<organism evidence="2 3">
    <name type="scientific">Sphagnurus paluster</name>
    <dbReference type="NCBI Taxonomy" id="117069"/>
    <lineage>
        <taxon>Eukaryota</taxon>
        <taxon>Fungi</taxon>
        <taxon>Dikarya</taxon>
        <taxon>Basidiomycota</taxon>
        <taxon>Agaricomycotina</taxon>
        <taxon>Agaricomycetes</taxon>
        <taxon>Agaricomycetidae</taxon>
        <taxon>Agaricales</taxon>
        <taxon>Tricholomatineae</taxon>
        <taxon>Lyophyllaceae</taxon>
        <taxon>Sphagnurus</taxon>
    </lineage>
</organism>
<name>A0A9P7GFQ9_9AGAR</name>
<proteinExistence type="predicted"/>
<reference evidence="2" key="1">
    <citation type="submission" date="2021-02" db="EMBL/GenBank/DDBJ databases">
        <authorList>
            <person name="Nieuwenhuis M."/>
            <person name="Van De Peppel L.J.J."/>
        </authorList>
    </citation>
    <scope>NUCLEOTIDE SEQUENCE</scope>
    <source>
        <strain evidence="2">D49</strain>
    </source>
</reference>
<evidence type="ECO:0000259" key="1">
    <source>
        <dbReference type="Pfam" id="PF25043"/>
    </source>
</evidence>
<feature type="domain" description="DUF7788" evidence="1">
    <location>
        <begin position="8"/>
        <end position="76"/>
    </location>
</feature>
<feature type="domain" description="DUF7788" evidence="1">
    <location>
        <begin position="116"/>
        <end position="209"/>
    </location>
</feature>
<evidence type="ECO:0000313" key="3">
    <source>
        <dbReference type="Proteomes" id="UP000717328"/>
    </source>
</evidence>
<protein>
    <recommendedName>
        <fullName evidence="1">DUF7788 domain-containing protein</fullName>
    </recommendedName>
</protein>
<dbReference type="PANTHER" id="PTHR31373">
    <property type="entry name" value="OS06G0652100 PROTEIN"/>
    <property type="match status" value="1"/>
</dbReference>
<evidence type="ECO:0000313" key="2">
    <source>
        <dbReference type="EMBL" id="KAG5649734.1"/>
    </source>
</evidence>
<dbReference type="EMBL" id="JABCKI010000739">
    <property type="protein sequence ID" value="KAG5649734.1"/>
    <property type="molecule type" value="Genomic_DNA"/>
</dbReference>
<reference evidence="2" key="2">
    <citation type="submission" date="2021-10" db="EMBL/GenBank/DDBJ databases">
        <title>Phylogenomics reveals ancestral predisposition of the termite-cultivated fungus Termitomyces towards a domesticated lifestyle.</title>
        <authorList>
            <person name="Auxier B."/>
            <person name="Grum-Grzhimaylo A."/>
            <person name="Cardenas M.E."/>
            <person name="Lodge J.D."/>
            <person name="Laessoe T."/>
            <person name="Pedersen O."/>
            <person name="Smith M.E."/>
            <person name="Kuyper T.W."/>
            <person name="Franco-Molano E.A."/>
            <person name="Baroni T.J."/>
            <person name="Aanen D.K."/>
        </authorList>
    </citation>
    <scope>NUCLEOTIDE SEQUENCE</scope>
    <source>
        <strain evidence="2">D49</strain>
    </source>
</reference>
<dbReference type="AlphaFoldDB" id="A0A9P7GFQ9"/>
<dbReference type="Proteomes" id="UP000717328">
    <property type="component" value="Unassembled WGS sequence"/>
</dbReference>
<keyword evidence="3" id="KW-1185">Reference proteome</keyword>
<dbReference type="OrthoDB" id="1149618at2759"/>
<dbReference type="InterPro" id="IPR011205">
    <property type="entry name" value="UCP015417_vWA"/>
</dbReference>
<dbReference type="Pfam" id="PF25043">
    <property type="entry name" value="DUF7788"/>
    <property type="match status" value="2"/>
</dbReference>
<accession>A0A9P7GFQ9</accession>
<dbReference type="PANTHER" id="PTHR31373:SF27">
    <property type="entry name" value="TROVE DOMAIN-CONTAINING PROTEIN"/>
    <property type="match status" value="1"/>
</dbReference>